<evidence type="ECO:0000313" key="8">
    <source>
        <dbReference type="EMBL" id="APX12155.1"/>
    </source>
</evidence>
<dbReference type="KEGG" id="tom:BWR18_11045"/>
<dbReference type="CDD" id="cd00571">
    <property type="entry name" value="UreE"/>
    <property type="match status" value="1"/>
</dbReference>
<evidence type="ECO:0000256" key="1">
    <source>
        <dbReference type="ARBA" id="ARBA00004496"/>
    </source>
</evidence>
<dbReference type="GO" id="GO:0019627">
    <property type="term" value="P:urea metabolic process"/>
    <property type="evidence" value="ECO:0007669"/>
    <property type="project" value="InterPro"/>
</dbReference>
<feature type="domain" description="UreE urease accessory N-terminal" evidence="7">
    <location>
        <begin position="1"/>
        <end position="65"/>
    </location>
</feature>
<reference evidence="8 9" key="1">
    <citation type="submission" date="2017-01" db="EMBL/GenBank/DDBJ databases">
        <title>Complete genome of Tateyamaria omphalii DOK1-4 isolated from seawater in Dokdo.</title>
        <authorList>
            <person name="Kim J.H."/>
            <person name="Chi W.-J."/>
        </authorList>
    </citation>
    <scope>NUCLEOTIDE SEQUENCE [LARGE SCALE GENOMIC DNA]</scope>
    <source>
        <strain evidence="8 9">DOK1-4</strain>
    </source>
</reference>
<gene>
    <name evidence="5" type="primary">ureE</name>
    <name evidence="8" type="ORF">BWR18_11045</name>
</gene>
<dbReference type="AlphaFoldDB" id="A0A1P8MVR2"/>
<dbReference type="Pfam" id="PF05194">
    <property type="entry name" value="UreE_C"/>
    <property type="match status" value="1"/>
</dbReference>
<dbReference type="SMART" id="SM00988">
    <property type="entry name" value="UreE_N"/>
    <property type="match status" value="1"/>
</dbReference>
<feature type="compositionally biased region" description="Basic and acidic residues" evidence="6">
    <location>
        <begin position="142"/>
        <end position="151"/>
    </location>
</feature>
<evidence type="ECO:0000313" key="9">
    <source>
        <dbReference type="Proteomes" id="UP000186336"/>
    </source>
</evidence>
<dbReference type="Gene3D" id="2.60.260.20">
    <property type="entry name" value="Urease metallochaperone UreE, N-terminal domain"/>
    <property type="match status" value="1"/>
</dbReference>
<name>A0A1P8MVR2_9RHOB</name>
<comment type="subcellular location">
    <subcellularLocation>
        <location evidence="1 5">Cytoplasm</location>
    </subcellularLocation>
</comment>
<dbReference type="RefSeq" id="WP_076628240.1">
    <property type="nucleotide sequence ID" value="NZ_CP019312.1"/>
</dbReference>
<dbReference type="PIRSF" id="PIRSF036402">
    <property type="entry name" value="Ureas_acces_UreE"/>
    <property type="match status" value="1"/>
</dbReference>
<dbReference type="GO" id="GO:0051082">
    <property type="term" value="F:unfolded protein binding"/>
    <property type="evidence" value="ECO:0007669"/>
    <property type="project" value="UniProtKB-UniRule"/>
</dbReference>
<dbReference type="Pfam" id="PF02814">
    <property type="entry name" value="UreE_N"/>
    <property type="match status" value="1"/>
</dbReference>
<dbReference type="SUPFAM" id="SSF69287">
    <property type="entry name" value="Urease metallochaperone UreE, N-terminal domain"/>
    <property type="match status" value="1"/>
</dbReference>
<organism evidence="8 9">
    <name type="scientific">Tateyamaria omphalii</name>
    <dbReference type="NCBI Taxonomy" id="299262"/>
    <lineage>
        <taxon>Bacteria</taxon>
        <taxon>Pseudomonadati</taxon>
        <taxon>Pseudomonadota</taxon>
        <taxon>Alphaproteobacteria</taxon>
        <taxon>Rhodobacterales</taxon>
        <taxon>Roseobacteraceae</taxon>
        <taxon>Tateyamaria</taxon>
    </lineage>
</organism>
<dbReference type="GO" id="GO:0065003">
    <property type="term" value="P:protein-containing complex assembly"/>
    <property type="evidence" value="ECO:0007669"/>
    <property type="project" value="InterPro"/>
</dbReference>
<dbReference type="InterPro" id="IPR004029">
    <property type="entry name" value="UreE_N"/>
</dbReference>
<evidence type="ECO:0000256" key="3">
    <source>
        <dbReference type="ARBA" id="ARBA00022596"/>
    </source>
</evidence>
<keyword evidence="4 5" id="KW-0143">Chaperone</keyword>
<dbReference type="SUPFAM" id="SSF69737">
    <property type="entry name" value="Urease metallochaperone UreE, C-terminal domain"/>
    <property type="match status" value="1"/>
</dbReference>
<comment type="function">
    <text evidence="5">Involved in urease metallocenter assembly. Binds nickel. Probably functions as a nickel donor during metallocenter assembly.</text>
</comment>
<dbReference type="HAMAP" id="MF_00822">
    <property type="entry name" value="UreE"/>
    <property type="match status" value="1"/>
</dbReference>
<protein>
    <recommendedName>
        <fullName evidence="5">Urease accessory protein UreE</fullName>
    </recommendedName>
</protein>
<dbReference type="Proteomes" id="UP000186336">
    <property type="component" value="Chromosome"/>
</dbReference>
<evidence type="ECO:0000259" key="7">
    <source>
        <dbReference type="SMART" id="SM00988"/>
    </source>
</evidence>
<dbReference type="Gene3D" id="3.30.70.790">
    <property type="entry name" value="UreE, C-terminal domain"/>
    <property type="match status" value="1"/>
</dbReference>
<sequence length="151" mass="16823">MLTAQHYHDHTHGQVSDHVSLTYEDRFLRRKVLTLASGAQLLVDLPQTTSLDHGGALITTDKAEIRIDAAPEQLLEVTGQSLHRIAWHIGNRHTPCQIEDTRLLIQRDHVMADMLAKIGATTREVVEPFTPEGGAYGHGRTHGHDHSHSHT</sequence>
<dbReference type="OrthoDB" id="9802215at2"/>
<dbReference type="InterPro" id="IPR012406">
    <property type="entry name" value="UreE"/>
</dbReference>
<keyword evidence="9" id="KW-1185">Reference proteome</keyword>
<proteinExistence type="inferred from homology"/>
<evidence type="ECO:0000256" key="4">
    <source>
        <dbReference type="ARBA" id="ARBA00023186"/>
    </source>
</evidence>
<dbReference type="GO" id="GO:0016151">
    <property type="term" value="F:nickel cation binding"/>
    <property type="evidence" value="ECO:0007669"/>
    <property type="project" value="UniProtKB-UniRule"/>
</dbReference>
<feature type="region of interest" description="Disordered" evidence="6">
    <location>
        <begin position="130"/>
        <end position="151"/>
    </location>
</feature>
<dbReference type="GO" id="GO:0006457">
    <property type="term" value="P:protein folding"/>
    <property type="evidence" value="ECO:0007669"/>
    <property type="project" value="InterPro"/>
</dbReference>
<evidence type="ECO:0000256" key="6">
    <source>
        <dbReference type="SAM" id="MobiDB-lite"/>
    </source>
</evidence>
<dbReference type="GO" id="GO:0005737">
    <property type="term" value="C:cytoplasm"/>
    <property type="evidence" value="ECO:0007669"/>
    <property type="project" value="UniProtKB-SubCell"/>
</dbReference>
<keyword evidence="2 5" id="KW-0963">Cytoplasm</keyword>
<dbReference type="EMBL" id="CP019312">
    <property type="protein sequence ID" value="APX12155.1"/>
    <property type="molecule type" value="Genomic_DNA"/>
</dbReference>
<dbReference type="STRING" id="299262.BWR18_11045"/>
<accession>A0A1P8MVR2</accession>
<dbReference type="InterPro" id="IPR007864">
    <property type="entry name" value="UreE_C_dom"/>
</dbReference>
<keyword evidence="3 5" id="KW-0533">Nickel</keyword>
<comment type="similarity">
    <text evidence="5">Belongs to the UreE family.</text>
</comment>
<evidence type="ECO:0000256" key="2">
    <source>
        <dbReference type="ARBA" id="ARBA00022490"/>
    </source>
</evidence>
<evidence type="ECO:0000256" key="5">
    <source>
        <dbReference type="HAMAP-Rule" id="MF_00822"/>
    </source>
</evidence>
<dbReference type="InterPro" id="IPR036118">
    <property type="entry name" value="UreE_N_sf"/>
</dbReference>